<organism evidence="2 3">
    <name type="scientific">Candidatus Accumulibacter appositus</name>
    <dbReference type="NCBI Taxonomy" id="1454003"/>
    <lineage>
        <taxon>Bacteria</taxon>
        <taxon>Pseudomonadati</taxon>
        <taxon>Pseudomonadota</taxon>
        <taxon>Betaproteobacteria</taxon>
        <taxon>Candidatus Accumulibacter</taxon>
    </lineage>
</organism>
<dbReference type="EMBL" id="JEMX01000026">
    <property type="protein sequence ID" value="EXI81153.1"/>
    <property type="molecule type" value="Genomic_DNA"/>
</dbReference>
<dbReference type="PANTHER" id="PTHR46660:SF2">
    <property type="entry name" value="GLYCOSYLTRANSFERASE 1 DOMAIN-CONTAINING PROTEIN 1"/>
    <property type="match status" value="1"/>
</dbReference>
<dbReference type="InterPro" id="IPR001296">
    <property type="entry name" value="Glyco_trans_1"/>
</dbReference>
<proteinExistence type="predicted"/>
<dbReference type="SUPFAM" id="SSF53756">
    <property type="entry name" value="UDP-Glycosyltransferase/glycogen phosphorylase"/>
    <property type="match status" value="1"/>
</dbReference>
<sequence>MKEDRSLQVPQVVIVSPALADANNGNWQTARRWQQFLPFPTRIIRLWPDELAVQDRVMLALHARRSSLSIVAWREARCARGLAVILTGTDLYRDIESDASAQRSLRLADALVVLQERGPLALCAELRDKTRVIFQSTSSRKTLPKSAGRLRALMVGHLRQEKDPETLFAVARLLAERDDIRIDHVGQALDPLLGEAAMATMAASASYRWLGGLSHADTRRRIQRADLLIHASRMEGGAHVVMEAVCSGTPVIASAIDGNIGMLGSDYAGYYACGDANGLAGLLVQCRASQGQGDGLLARLAAQCRQRAALFAPAAERAAVRRLVAELLAEPISHPPAAA</sequence>
<dbReference type="PANTHER" id="PTHR46660">
    <property type="match status" value="1"/>
</dbReference>
<accession>A0A011NEQ1</accession>
<dbReference type="PATRIC" id="fig|1454003.3.peg.1395"/>
<keyword evidence="2" id="KW-0808">Transferase</keyword>
<evidence type="ECO:0000259" key="1">
    <source>
        <dbReference type="Pfam" id="PF00534"/>
    </source>
</evidence>
<dbReference type="Pfam" id="PF00534">
    <property type="entry name" value="Glycos_transf_1"/>
    <property type="match status" value="1"/>
</dbReference>
<feature type="domain" description="Glycosyl transferase family 1" evidence="1">
    <location>
        <begin position="139"/>
        <end position="270"/>
    </location>
</feature>
<comment type="caution">
    <text evidence="2">The sequence shown here is derived from an EMBL/GenBank/DDBJ whole genome shotgun (WGS) entry which is preliminary data.</text>
</comment>
<dbReference type="Proteomes" id="UP000021816">
    <property type="component" value="Unassembled WGS sequence"/>
</dbReference>
<gene>
    <name evidence="2" type="ORF">AW10_01353</name>
</gene>
<reference evidence="2 3" key="1">
    <citation type="submission" date="2014-02" db="EMBL/GenBank/DDBJ databases">
        <title>Expanding our view of genomic diversity in Candidatus Accumulibacter clades.</title>
        <authorList>
            <person name="Skennerton C.T."/>
            <person name="Barr J.J."/>
            <person name="Slater F.R."/>
            <person name="Bond P.L."/>
            <person name="Tyson G.W."/>
        </authorList>
    </citation>
    <scope>NUCLEOTIDE SEQUENCE [LARGE SCALE GENOMIC DNA]</scope>
    <source>
        <strain evidence="3">BA-92</strain>
    </source>
</reference>
<dbReference type="NCBIfam" id="TIGR04348">
    <property type="entry name" value="selenoneine biosynthesis selenosugar synthase SenB"/>
    <property type="match status" value="1"/>
</dbReference>
<protein>
    <submittedName>
        <fullName evidence="2">Sugar transferase, PEP-CTERM/EpsH1 system associated</fullName>
    </submittedName>
</protein>
<dbReference type="InterPro" id="IPR052622">
    <property type="entry name" value="Glycosyltransferase_G1"/>
</dbReference>
<dbReference type="GO" id="GO:0016757">
    <property type="term" value="F:glycosyltransferase activity"/>
    <property type="evidence" value="ECO:0007669"/>
    <property type="project" value="InterPro"/>
</dbReference>
<name>A0A011NEQ1_9PROT</name>
<dbReference type="Gene3D" id="3.40.50.2000">
    <property type="entry name" value="Glycogen Phosphorylase B"/>
    <property type="match status" value="1"/>
</dbReference>
<dbReference type="InterPro" id="IPR027627">
    <property type="entry name" value="Glycosyltransferase_put"/>
</dbReference>
<evidence type="ECO:0000313" key="3">
    <source>
        <dbReference type="Proteomes" id="UP000021816"/>
    </source>
</evidence>
<dbReference type="STRING" id="1454003.AW10_01353"/>
<dbReference type="AlphaFoldDB" id="A0A011NEQ1"/>
<evidence type="ECO:0000313" key="2">
    <source>
        <dbReference type="EMBL" id="EXI81153.1"/>
    </source>
</evidence>